<name>A0ABV4Q3G8_9ACTN</name>
<keyword evidence="1" id="KW-0732">Signal</keyword>
<comment type="caution">
    <text evidence="2">The sequence shown here is derived from an EMBL/GenBank/DDBJ whole genome shotgun (WGS) entry which is preliminary data.</text>
</comment>
<gene>
    <name evidence="2" type="ORF">SM611_01520</name>
</gene>
<feature type="chain" id="PRO_5045965259" evidence="1">
    <location>
        <begin position="27"/>
        <end position="180"/>
    </location>
</feature>
<accession>A0ABV4Q3G8</accession>
<dbReference type="RefSeq" id="WP_371946939.1">
    <property type="nucleotide sequence ID" value="NZ_JAXCEI010000001.1"/>
</dbReference>
<protein>
    <submittedName>
        <fullName evidence="2">Uncharacterized protein</fullName>
    </submittedName>
</protein>
<evidence type="ECO:0000256" key="1">
    <source>
        <dbReference type="SAM" id="SignalP"/>
    </source>
</evidence>
<dbReference type="EMBL" id="JAXCEI010000001">
    <property type="protein sequence ID" value="MFA1537598.1"/>
    <property type="molecule type" value="Genomic_DNA"/>
</dbReference>
<feature type="signal peptide" evidence="1">
    <location>
        <begin position="1"/>
        <end position="26"/>
    </location>
</feature>
<evidence type="ECO:0000313" key="2">
    <source>
        <dbReference type="EMBL" id="MFA1537598.1"/>
    </source>
</evidence>
<reference evidence="2 3" key="1">
    <citation type="submission" date="2023-11" db="EMBL/GenBank/DDBJ databases">
        <title>Actinomadura monticuli sp. nov., isolated from volcanic ash.</title>
        <authorList>
            <person name="Lee S.D."/>
            <person name="Yang H."/>
            <person name="Kim I.S."/>
        </authorList>
    </citation>
    <scope>NUCLEOTIDE SEQUENCE [LARGE SCALE GENOMIC DNA]</scope>
    <source>
        <strain evidence="2 3">DLS-62</strain>
    </source>
</reference>
<keyword evidence="3" id="KW-1185">Reference proteome</keyword>
<sequence length="180" mass="19677">MTRFHAIGLGLVTAAALVTSAAPAVADAASPAAPVKAAKGCPPDVYYKVKSKKQVNYWVPGTHFVDGKGGKVTGKVDRSWAKSATLEAGAEASIGAVWATVKANVSKSATRTNTVTVGHWYEHTISKKRYGHIRYRVIGYRVLLEKYRTRGNCKDQFLDAFFANIPTSKEGWKYWETKKP</sequence>
<dbReference type="Proteomes" id="UP001569963">
    <property type="component" value="Unassembled WGS sequence"/>
</dbReference>
<organism evidence="2 3">
    <name type="scientific">Actinomadura monticuli</name>
    <dbReference type="NCBI Taxonomy" id="3097367"/>
    <lineage>
        <taxon>Bacteria</taxon>
        <taxon>Bacillati</taxon>
        <taxon>Actinomycetota</taxon>
        <taxon>Actinomycetes</taxon>
        <taxon>Streptosporangiales</taxon>
        <taxon>Thermomonosporaceae</taxon>
        <taxon>Actinomadura</taxon>
    </lineage>
</organism>
<proteinExistence type="predicted"/>
<evidence type="ECO:0000313" key="3">
    <source>
        <dbReference type="Proteomes" id="UP001569963"/>
    </source>
</evidence>